<comment type="similarity">
    <text evidence="1">Belongs to the eukaryotic RPC3/POLR3C RNA polymerase subunit family.</text>
</comment>
<dbReference type="GO" id="GO:0003697">
    <property type="term" value="F:single-stranded DNA binding"/>
    <property type="evidence" value="ECO:0007669"/>
    <property type="project" value="UniProtKB-UniRule"/>
</dbReference>
<reference evidence="4" key="1">
    <citation type="journal article" date="2021" name="Mol. Ecol. Resour.">
        <title>Apolygus lucorum genome provides insights into omnivorousness and mesophyll feeding.</title>
        <authorList>
            <person name="Liu Y."/>
            <person name="Liu H."/>
            <person name="Wang H."/>
            <person name="Huang T."/>
            <person name="Liu B."/>
            <person name="Yang B."/>
            <person name="Yin L."/>
            <person name="Li B."/>
            <person name="Zhang Y."/>
            <person name="Zhang S."/>
            <person name="Jiang F."/>
            <person name="Zhang X."/>
            <person name="Ren Y."/>
            <person name="Wang B."/>
            <person name="Wang S."/>
            <person name="Lu Y."/>
            <person name="Wu K."/>
            <person name="Fan W."/>
            <person name="Wang G."/>
        </authorList>
    </citation>
    <scope>NUCLEOTIDE SEQUENCE</scope>
    <source>
        <strain evidence="4">12Hb</strain>
    </source>
</reference>
<dbReference type="EMBL" id="WIXP02000007">
    <property type="protein sequence ID" value="KAF6208471.1"/>
    <property type="molecule type" value="Genomic_DNA"/>
</dbReference>
<comment type="subunit">
    <text evidence="1">Component of the RNA polymerase III (Pol III) complex consisting of 17 subunits.</text>
</comment>
<dbReference type="GO" id="GO:0005666">
    <property type="term" value="C:RNA polymerase III complex"/>
    <property type="evidence" value="ECO:0007669"/>
    <property type="project" value="UniProtKB-UniRule"/>
</dbReference>
<comment type="caution">
    <text evidence="4">The sequence shown here is derived from an EMBL/GenBank/DDBJ whole genome shotgun (WGS) entry which is preliminary data.</text>
</comment>
<dbReference type="Proteomes" id="UP000466442">
    <property type="component" value="Unassembled WGS sequence"/>
</dbReference>
<name>A0A8S9XJM0_APOLU</name>
<dbReference type="InterPro" id="IPR036388">
    <property type="entry name" value="WH-like_DNA-bd_sf"/>
</dbReference>
<dbReference type="Pfam" id="PF08221">
    <property type="entry name" value="HTH_9"/>
    <property type="match status" value="1"/>
</dbReference>
<keyword evidence="1" id="KW-0240">DNA-directed RNA polymerase</keyword>
<keyword evidence="5" id="KW-1185">Reference proteome</keyword>
<keyword evidence="1" id="KW-0804">Transcription</keyword>
<evidence type="ECO:0000313" key="5">
    <source>
        <dbReference type="Proteomes" id="UP000466442"/>
    </source>
</evidence>
<protein>
    <recommendedName>
        <fullName evidence="1">DNA-directed RNA polymerase III subunit RPC3</fullName>
        <shortName evidence="1">RNA polymerase III subunit C3</shortName>
    </recommendedName>
</protein>
<feature type="signal peptide" evidence="2">
    <location>
        <begin position="1"/>
        <end position="25"/>
    </location>
</feature>
<comment type="function">
    <text evidence="1">DNA-dependent RNA polymerase catalyzes the transcription of DNA into RNA using the four ribonucleoside triphosphates as substrates. Specific core component of RNA polymerase III which synthesizes small RNAs, such as 5S rRNA and tRNAs.</text>
</comment>
<keyword evidence="1" id="KW-0539">Nucleus</keyword>
<dbReference type="InterPro" id="IPR039748">
    <property type="entry name" value="RPC3"/>
</dbReference>
<dbReference type="Gene3D" id="1.10.10.10">
    <property type="entry name" value="Winged helix-like DNA-binding domain superfamily/Winged helix DNA-binding domain"/>
    <property type="match status" value="1"/>
</dbReference>
<sequence>MCGSGFNKWAWFVALFFKSEHFGKAAQAIHKELRSGPKTYKLILSGSGLKSALVKRSLCILIQYGFVKFEPGNNPSIAEYTLLPDNIILLLRYPRTSRKYLEGKTLHRTREDGRGEGGVHPSKVTYLRTSERDVAEFLRVLTRHEWRSSETSCSSTPLTIRSDRRIHLTELSQEEAVIKTRPGRIQKSDVQASREARWPMRC</sequence>
<dbReference type="OrthoDB" id="272392at2759"/>
<dbReference type="InterPro" id="IPR013197">
    <property type="entry name" value="RNA_pol_III_RPC82-rel_HTH"/>
</dbReference>
<keyword evidence="2" id="KW-0732">Signal</keyword>
<feature type="chain" id="PRO_5035852036" description="DNA-directed RNA polymerase III subunit RPC3" evidence="2">
    <location>
        <begin position="26"/>
        <end position="202"/>
    </location>
</feature>
<evidence type="ECO:0000313" key="4">
    <source>
        <dbReference type="EMBL" id="KAF6208471.1"/>
    </source>
</evidence>
<evidence type="ECO:0000256" key="1">
    <source>
        <dbReference type="RuleBase" id="RU367076"/>
    </source>
</evidence>
<evidence type="ECO:0000256" key="2">
    <source>
        <dbReference type="SAM" id="SignalP"/>
    </source>
</evidence>
<organism evidence="4 5">
    <name type="scientific">Apolygus lucorum</name>
    <name type="common">Small green plant bug</name>
    <name type="synonym">Lygocoris lucorum</name>
    <dbReference type="NCBI Taxonomy" id="248454"/>
    <lineage>
        <taxon>Eukaryota</taxon>
        <taxon>Metazoa</taxon>
        <taxon>Ecdysozoa</taxon>
        <taxon>Arthropoda</taxon>
        <taxon>Hexapoda</taxon>
        <taxon>Insecta</taxon>
        <taxon>Pterygota</taxon>
        <taxon>Neoptera</taxon>
        <taxon>Paraneoptera</taxon>
        <taxon>Hemiptera</taxon>
        <taxon>Heteroptera</taxon>
        <taxon>Panheteroptera</taxon>
        <taxon>Cimicomorpha</taxon>
        <taxon>Miridae</taxon>
        <taxon>Mirini</taxon>
        <taxon>Apolygus</taxon>
    </lineage>
</organism>
<proteinExistence type="inferred from homology"/>
<gene>
    <name evidence="4" type="ORF">GE061_016927</name>
</gene>
<evidence type="ECO:0000259" key="3">
    <source>
        <dbReference type="Pfam" id="PF08221"/>
    </source>
</evidence>
<feature type="domain" description="RNA polymerase III subunit RPC82-related helix-turn-helix" evidence="3">
    <location>
        <begin position="20"/>
        <end position="69"/>
    </location>
</feature>
<dbReference type="PANTHER" id="PTHR12949">
    <property type="entry name" value="RNA POLYMERASE III DNA DIRECTED -RELATED"/>
    <property type="match status" value="1"/>
</dbReference>
<dbReference type="AlphaFoldDB" id="A0A8S9XJM0"/>
<comment type="subcellular location">
    <subcellularLocation>
        <location evidence="1">Nucleus</location>
    </subcellularLocation>
</comment>
<dbReference type="PANTHER" id="PTHR12949:SF0">
    <property type="entry name" value="DNA-DIRECTED RNA POLYMERASE III SUBUNIT RPC3"/>
    <property type="match status" value="1"/>
</dbReference>
<accession>A0A8S9XJM0</accession>